<dbReference type="EMBL" id="QNQU01000080">
    <property type="protein sequence ID" value="RBQ01611.1"/>
    <property type="molecule type" value="Genomic_DNA"/>
</dbReference>
<organism evidence="2 3">
    <name type="scientific">Pedobacter miscanthi</name>
    <dbReference type="NCBI Taxonomy" id="2259170"/>
    <lineage>
        <taxon>Bacteria</taxon>
        <taxon>Pseudomonadati</taxon>
        <taxon>Bacteroidota</taxon>
        <taxon>Sphingobacteriia</taxon>
        <taxon>Sphingobacteriales</taxon>
        <taxon>Sphingobacteriaceae</taxon>
        <taxon>Pedobacter</taxon>
    </lineage>
</organism>
<comment type="caution">
    <text evidence="2">The sequence shown here is derived from an EMBL/GenBank/DDBJ whole genome shotgun (WGS) entry which is preliminary data.</text>
</comment>
<name>A0A366KIS3_9SPHI</name>
<evidence type="ECO:0000313" key="2">
    <source>
        <dbReference type="EMBL" id="RBQ01611.1"/>
    </source>
</evidence>
<reference evidence="2 3" key="1">
    <citation type="submission" date="2018-07" db="EMBL/GenBank/DDBJ databases">
        <title>A draft genome of a endophytic bacteria, a new species of Pedobacter.</title>
        <authorList>
            <person name="Zhang Z.D."/>
            <person name="Chen Z.J."/>
        </authorList>
    </citation>
    <scope>NUCLEOTIDE SEQUENCE [LARGE SCALE GENOMIC DNA]</scope>
    <source>
        <strain evidence="2 3">RS10</strain>
    </source>
</reference>
<proteinExistence type="predicted"/>
<dbReference type="Pfam" id="PF26603">
    <property type="entry name" value="DUF8188"/>
    <property type="match status" value="1"/>
</dbReference>
<dbReference type="AlphaFoldDB" id="A0A366KIS3"/>
<dbReference type="Proteomes" id="UP000252081">
    <property type="component" value="Unassembled WGS sequence"/>
</dbReference>
<evidence type="ECO:0000313" key="3">
    <source>
        <dbReference type="Proteomes" id="UP000252081"/>
    </source>
</evidence>
<sequence>MYNKITVRKNDGEKYLNFYVGKIFKTNLKIPVSDINSPIYMKTDFDHYRRGASGIGFKGLSGEIQYITFFETVKDKYFRIYLFDTNYQSYANFESVIEKKEIAAWVNQDDLKDPNYGTKENPIPVFNFKGVNEPIRTWGGDATGSKVVYESLEPTDEQYKHNVLTYLTYIMPKDEFKKR</sequence>
<dbReference type="InterPro" id="IPR058501">
    <property type="entry name" value="DUF8188"/>
</dbReference>
<accession>A0A366KIS3</accession>
<gene>
    <name evidence="2" type="ORF">DRW42_28430</name>
</gene>
<keyword evidence="3" id="KW-1185">Reference proteome</keyword>
<feature type="domain" description="DUF8188" evidence="1">
    <location>
        <begin position="11"/>
        <end position="179"/>
    </location>
</feature>
<feature type="non-terminal residue" evidence="2">
    <location>
        <position position="179"/>
    </location>
</feature>
<evidence type="ECO:0000259" key="1">
    <source>
        <dbReference type="Pfam" id="PF26603"/>
    </source>
</evidence>
<protein>
    <recommendedName>
        <fullName evidence="1">DUF8188 domain-containing protein</fullName>
    </recommendedName>
</protein>